<dbReference type="GeneID" id="17259982"/>
<sequence length="169" mass="17319">PRGGRGGGAAAREGRHSSLEWRGRGRRERRDGVGAAPRGDARTRPGTVRHQCAVVAAAALAARAAGERGGAGGGGLRGPAGAAQAQGAGAVVVRLCSARVHRRGAQGGPLQRVHAAPLARRDRRRRDEHRRRGAPGGGAVRRGDGRGARLPQPPAQPAPEGRARAGQQD</sequence>
<feature type="region of interest" description="Disordered" evidence="1">
    <location>
        <begin position="63"/>
        <end position="88"/>
    </location>
</feature>
<accession>R1DH23</accession>
<feature type="region of interest" description="Disordered" evidence="1">
    <location>
        <begin position="101"/>
        <end position="169"/>
    </location>
</feature>
<dbReference type="HOGENOM" id="CLU_1582780_0_0_1"/>
<gene>
    <name evidence="2" type="ORF">EMIHUDRAFT_451911</name>
</gene>
<organism evidence="2">
    <name type="scientific">Emiliania huxleyi</name>
    <name type="common">Coccolithophore</name>
    <name type="synonym">Pontosphaera huxleyi</name>
    <dbReference type="NCBI Taxonomy" id="2903"/>
    <lineage>
        <taxon>Eukaryota</taxon>
        <taxon>Haptista</taxon>
        <taxon>Haptophyta</taxon>
        <taxon>Prymnesiophyceae</taxon>
        <taxon>Isochrysidales</taxon>
        <taxon>Noelaerhabdaceae</taxon>
        <taxon>Emiliania</taxon>
    </lineage>
</organism>
<feature type="compositionally biased region" description="Low complexity" evidence="1">
    <location>
        <begin position="79"/>
        <end position="88"/>
    </location>
</feature>
<name>R1DH23_EMIHU</name>
<dbReference type="RefSeq" id="XP_005766264.1">
    <property type="nucleotide sequence ID" value="XM_005766207.1"/>
</dbReference>
<evidence type="ECO:0000256" key="1">
    <source>
        <dbReference type="SAM" id="MobiDB-lite"/>
    </source>
</evidence>
<proteinExistence type="predicted"/>
<dbReference type="AlphaFoldDB" id="R1DH23"/>
<reference evidence="2" key="1">
    <citation type="submission" date="2012-07" db="EMBL/GenBank/DDBJ databases">
        <title>Genome variability drives Emilianias global distribution.</title>
        <authorList>
            <consortium name="DOE Joint Genome Institute"/>
            <person name="Read B."/>
            <person name="Kegel J."/>
            <person name="Klute M."/>
            <person name="Kuo A."/>
            <person name="Lefebvre S.C."/>
            <person name="Maumus F."/>
            <person name="Mayer C."/>
            <person name="Miller J."/>
            <person name="Allen A."/>
            <person name="Bidle K."/>
            <person name="Borodovsky M."/>
            <person name="Bowler C."/>
            <person name="Brownlee C."/>
            <person name="Claverie J.-M."/>
            <person name="Cock M."/>
            <person name="De Vargas C."/>
            <person name="Elias M."/>
            <person name="Frickenhaus S."/>
            <person name="Gladyshev V.N."/>
            <person name="Gonzalez K."/>
            <person name="Guda C."/>
            <person name="Hadaegh A."/>
            <person name="Herman E."/>
            <person name="Iglesias-Rodriguez D."/>
            <person name="Jones B."/>
            <person name="Lawson T."/>
            <person name="Leese F."/>
            <person name="Lin Y.-C."/>
            <person name="Lindquist E."/>
            <person name="Lobanov A."/>
            <person name="Lucas S."/>
            <person name="Malik S.-H.B."/>
            <person name="Marsh M.E."/>
            <person name="Mock T."/>
            <person name="Monier A."/>
            <person name="Moreau H."/>
            <person name="Mueller-Roeber B."/>
            <person name="Napier J."/>
            <person name="Ogata H."/>
            <person name="Parker M."/>
            <person name="Probert I."/>
            <person name="Quesneville H."/>
            <person name="Raines C."/>
            <person name="Rensing S."/>
            <person name="Riano-Pachon D.M."/>
            <person name="Richier S."/>
            <person name="Rokitta S."/>
            <person name="Salamov A."/>
            <person name="Sarno A.F."/>
            <person name="Schmutz J."/>
            <person name="Schroeder D."/>
            <person name="Shiraiwa Y."/>
            <person name="Soanes D.M."/>
            <person name="Valentin K."/>
            <person name="Van Der Giezen M."/>
            <person name="Van Der Peer Y."/>
            <person name="Vardi A."/>
            <person name="Verret F."/>
            <person name="Von Dassow P."/>
            <person name="Wheeler G."/>
            <person name="Williams B."/>
            <person name="Wilson W."/>
            <person name="Wolfe G."/>
            <person name="Wurch L.L."/>
            <person name="Young J."/>
            <person name="Dacks J.B."/>
            <person name="Delwiche C.F."/>
            <person name="Dyhrman S."/>
            <person name="Glockner G."/>
            <person name="John U."/>
            <person name="Richards T."/>
            <person name="Worden A.Z."/>
            <person name="Zhang X."/>
            <person name="Grigoriev I.V."/>
        </authorList>
    </citation>
    <scope>NUCLEOTIDE SEQUENCE</scope>
    <source>
        <strain evidence="2">CCMP1516</strain>
    </source>
</reference>
<feature type="compositionally biased region" description="Gly residues" evidence="1">
    <location>
        <begin position="67"/>
        <end position="78"/>
    </location>
</feature>
<feature type="compositionally biased region" description="Basic and acidic residues" evidence="1">
    <location>
        <begin position="12"/>
        <end position="32"/>
    </location>
</feature>
<feature type="compositionally biased region" description="Basic residues" evidence="1">
    <location>
        <begin position="121"/>
        <end position="133"/>
    </location>
</feature>
<feature type="region of interest" description="Disordered" evidence="1">
    <location>
        <begin position="1"/>
        <end position="48"/>
    </location>
</feature>
<dbReference type="KEGG" id="ehx:EMIHUDRAFT_451911"/>
<protein>
    <submittedName>
        <fullName evidence="2">Uncharacterized protein</fullName>
    </submittedName>
</protein>
<feature type="non-terminal residue" evidence="2">
    <location>
        <position position="1"/>
    </location>
</feature>
<feature type="compositionally biased region" description="Low complexity" evidence="1">
    <location>
        <begin position="158"/>
        <end position="169"/>
    </location>
</feature>
<dbReference type="EMBL" id="KB867347">
    <property type="protein sequence ID" value="EOD13835.1"/>
    <property type="molecule type" value="Genomic_DNA"/>
</dbReference>
<evidence type="ECO:0000313" key="2">
    <source>
        <dbReference type="EMBL" id="EOD13835.1"/>
    </source>
</evidence>